<dbReference type="Pfam" id="PF09479">
    <property type="entry name" value="Flg_new"/>
    <property type="match status" value="3"/>
</dbReference>
<comment type="subcellular location">
    <subcellularLocation>
        <location evidence="1">Cell envelope</location>
    </subcellularLocation>
</comment>
<evidence type="ECO:0000256" key="1">
    <source>
        <dbReference type="ARBA" id="ARBA00004196"/>
    </source>
</evidence>
<sequence>MKHKLINYGKKTKKLWVSAIVVLFVVAVAYSQIVKAQYGTDKVSSGTSYPGNGYWTGVSINGPWGTSTIYFTVTTNKTYSGNTFNDKSRPLYINVKQTNDNPYGMKILDTSPSTYRNASGNYSWFNLKIGYTVPAHYYHSGEYFDTPSVTSAAHQVSNTAGHSTENHWVETTIRMSAYDTAVATYYDTSAKKYYRYHDCHATIYLWGRNQYKVYYNGNGGGISESERTFNDGDNFTFPNAWREGYSLAGWRRDNDWGDWMGTGWVVCSTDYSAVAQWTANTYTVSYDGNSEDSGWTADGTATYDQNFTFADNGYTKKGYAFVGWSTNKYATTADYSPGQTITWKRADKLQLYAVWEKSTYEVSFDGNGASGSKKLENLAYGKDDRLPANTFQRAGYTFIGWSEDPDAIKPKYTDG</sequence>
<protein>
    <submittedName>
        <fullName evidence="2">InlB B-repeat-containing protein</fullName>
    </submittedName>
</protein>
<feature type="non-terminal residue" evidence="2">
    <location>
        <position position="415"/>
    </location>
</feature>
<dbReference type="EMBL" id="JAAITB010000078">
    <property type="protein sequence ID" value="NSJ81133.1"/>
    <property type="molecule type" value="Genomic_DNA"/>
</dbReference>
<name>A0ABX2I3K5_ANAHA</name>
<comment type="caution">
    <text evidence="2">The sequence shown here is derived from an EMBL/GenBank/DDBJ whole genome shotgun (WGS) entry which is preliminary data.</text>
</comment>
<dbReference type="Gene3D" id="2.60.40.4270">
    <property type="entry name" value="Listeria-Bacteroides repeat domain"/>
    <property type="match status" value="2"/>
</dbReference>
<dbReference type="InterPro" id="IPR042229">
    <property type="entry name" value="Listeria/Bacterioides_rpt_sf"/>
</dbReference>
<reference evidence="2 3" key="1">
    <citation type="journal article" date="2020" name="Cell Host Microbe">
        <title>Functional and Genomic Variation between Human-Derived Isolates of Lachnospiraceae Reveals Inter- and Intra-Species Diversity.</title>
        <authorList>
            <person name="Sorbara M.T."/>
            <person name="Littmann E.R."/>
            <person name="Fontana E."/>
            <person name="Moody T.U."/>
            <person name="Kohout C.E."/>
            <person name="Gjonbalaj M."/>
            <person name="Eaton V."/>
            <person name="Seok R."/>
            <person name="Leiner I.M."/>
            <person name="Pamer E.G."/>
        </authorList>
    </citation>
    <scope>NUCLEOTIDE SEQUENCE [LARGE SCALE GENOMIC DNA]</scope>
    <source>
        <strain evidence="2 3">MSK.14.57</strain>
    </source>
</reference>
<accession>A0ABX2I3K5</accession>
<keyword evidence="3" id="KW-1185">Reference proteome</keyword>
<evidence type="ECO:0000313" key="2">
    <source>
        <dbReference type="EMBL" id="NSJ81133.1"/>
    </source>
</evidence>
<gene>
    <name evidence="2" type="ORF">G5A72_16455</name>
</gene>
<proteinExistence type="predicted"/>
<dbReference type="InterPro" id="IPR013378">
    <property type="entry name" value="InlB-like_B-rpt"/>
</dbReference>
<dbReference type="RefSeq" id="WP_173726355.1">
    <property type="nucleotide sequence ID" value="NZ_JAAIQC010000085.1"/>
</dbReference>
<evidence type="ECO:0000313" key="3">
    <source>
        <dbReference type="Proteomes" id="UP001644750"/>
    </source>
</evidence>
<organism evidence="2 3">
    <name type="scientific">Anaerostipes hadrus</name>
    <dbReference type="NCBI Taxonomy" id="649756"/>
    <lineage>
        <taxon>Bacteria</taxon>
        <taxon>Bacillati</taxon>
        <taxon>Bacillota</taxon>
        <taxon>Clostridia</taxon>
        <taxon>Lachnospirales</taxon>
        <taxon>Lachnospiraceae</taxon>
        <taxon>Anaerostipes</taxon>
    </lineage>
</organism>
<dbReference type="Proteomes" id="UP001644750">
    <property type="component" value="Unassembled WGS sequence"/>
</dbReference>